<protein>
    <submittedName>
        <fullName evidence="2">Uncharacterized protein</fullName>
    </submittedName>
</protein>
<feature type="chain" id="PRO_5040855566" evidence="1">
    <location>
        <begin position="25"/>
        <end position="82"/>
    </location>
</feature>
<dbReference type="Proteomes" id="UP001163046">
    <property type="component" value="Unassembled WGS sequence"/>
</dbReference>
<feature type="signal peptide" evidence="1">
    <location>
        <begin position="1"/>
        <end position="24"/>
    </location>
</feature>
<evidence type="ECO:0000313" key="2">
    <source>
        <dbReference type="EMBL" id="KAJ7374711.1"/>
    </source>
</evidence>
<gene>
    <name evidence="2" type="ORF">OS493_005055</name>
</gene>
<reference evidence="2" key="1">
    <citation type="submission" date="2023-01" db="EMBL/GenBank/DDBJ databases">
        <title>Genome assembly of the deep-sea coral Lophelia pertusa.</title>
        <authorList>
            <person name="Herrera S."/>
            <person name="Cordes E."/>
        </authorList>
    </citation>
    <scope>NUCLEOTIDE SEQUENCE</scope>
    <source>
        <strain evidence="2">USNM1676648</strain>
        <tissue evidence="2">Polyp</tissue>
    </source>
</reference>
<comment type="caution">
    <text evidence="2">The sequence shown here is derived from an EMBL/GenBank/DDBJ whole genome shotgun (WGS) entry which is preliminary data.</text>
</comment>
<proteinExistence type="predicted"/>
<evidence type="ECO:0000313" key="3">
    <source>
        <dbReference type="Proteomes" id="UP001163046"/>
    </source>
</evidence>
<keyword evidence="1" id="KW-0732">Signal</keyword>
<name>A0A9X0CT99_9CNID</name>
<dbReference type="EMBL" id="MU826827">
    <property type="protein sequence ID" value="KAJ7374711.1"/>
    <property type="molecule type" value="Genomic_DNA"/>
</dbReference>
<accession>A0A9X0CT99</accession>
<sequence length="82" mass="9042">MNSRGAILLLIVVLAAVLCQQSDAFTAGAGNIKKRDFSEAARHLSHICEAAKKSCSMLNMKRTVDNTRIDELEDEVRQHGED</sequence>
<dbReference type="AlphaFoldDB" id="A0A9X0CT99"/>
<evidence type="ECO:0000256" key="1">
    <source>
        <dbReference type="SAM" id="SignalP"/>
    </source>
</evidence>
<keyword evidence="3" id="KW-1185">Reference proteome</keyword>
<organism evidence="2 3">
    <name type="scientific">Desmophyllum pertusum</name>
    <dbReference type="NCBI Taxonomy" id="174260"/>
    <lineage>
        <taxon>Eukaryota</taxon>
        <taxon>Metazoa</taxon>
        <taxon>Cnidaria</taxon>
        <taxon>Anthozoa</taxon>
        <taxon>Hexacorallia</taxon>
        <taxon>Scleractinia</taxon>
        <taxon>Caryophylliina</taxon>
        <taxon>Caryophylliidae</taxon>
        <taxon>Desmophyllum</taxon>
    </lineage>
</organism>